<dbReference type="PATRIC" id="fig|320787.5.peg.1747"/>
<dbReference type="GO" id="GO:0003755">
    <property type="term" value="F:peptidyl-prolyl cis-trans isomerase activity"/>
    <property type="evidence" value="ECO:0007669"/>
    <property type="project" value="UniProtKB-UniRule"/>
</dbReference>
<gene>
    <name evidence="8" type="ORF">CA2015_1582</name>
</gene>
<comment type="similarity">
    <text evidence="2 6">Belongs to the FKBP-type PPIase family.</text>
</comment>
<sequence>MSFRQIIIVFFVAALGFSCDDQLSGFGYPTYDNEGNLAIDREKIDEYLKTADYDSLYRIHDPSGVVIIVEEEGTGSRPVSGNVIYTNYTGYLLDGTVFDSNLEDVATANDIYDENRKYDIFNFYLGLSSSQGGAIQGFTLGFQRLRSGSKATIIIPSPYAYQDSESVERVPANSVLVFDVEFLGMD</sequence>
<dbReference type="SUPFAM" id="SSF54534">
    <property type="entry name" value="FKBP-like"/>
    <property type="match status" value="1"/>
</dbReference>
<feature type="domain" description="PPIase FKBP-type" evidence="7">
    <location>
        <begin position="81"/>
        <end position="186"/>
    </location>
</feature>
<evidence type="ECO:0000259" key="7">
    <source>
        <dbReference type="PROSITE" id="PS50059"/>
    </source>
</evidence>
<dbReference type="STRING" id="320787.CA2015_1582"/>
<dbReference type="OrthoDB" id="9814548at2"/>
<evidence type="ECO:0000256" key="2">
    <source>
        <dbReference type="ARBA" id="ARBA00006577"/>
    </source>
</evidence>
<dbReference type="KEGG" id="camu:CA2015_1582"/>
<name>A0A0H4PDY4_9BACT</name>
<evidence type="ECO:0000256" key="3">
    <source>
        <dbReference type="ARBA" id="ARBA00023110"/>
    </source>
</evidence>
<organism evidence="8 9">
    <name type="scientific">Cyclobacterium amurskyense</name>
    <dbReference type="NCBI Taxonomy" id="320787"/>
    <lineage>
        <taxon>Bacteria</taxon>
        <taxon>Pseudomonadati</taxon>
        <taxon>Bacteroidota</taxon>
        <taxon>Cytophagia</taxon>
        <taxon>Cytophagales</taxon>
        <taxon>Cyclobacteriaceae</taxon>
        <taxon>Cyclobacterium</taxon>
    </lineage>
</organism>
<evidence type="ECO:0000313" key="8">
    <source>
        <dbReference type="EMBL" id="AKP51018.1"/>
    </source>
</evidence>
<protein>
    <recommendedName>
        <fullName evidence="6">Peptidyl-prolyl cis-trans isomerase</fullName>
        <ecNumber evidence="6">5.2.1.8</ecNumber>
    </recommendedName>
</protein>
<dbReference type="PROSITE" id="PS50059">
    <property type="entry name" value="FKBP_PPIASE"/>
    <property type="match status" value="1"/>
</dbReference>
<keyword evidence="4 5" id="KW-0413">Isomerase</keyword>
<proteinExistence type="inferred from homology"/>
<evidence type="ECO:0000256" key="6">
    <source>
        <dbReference type="RuleBase" id="RU003915"/>
    </source>
</evidence>
<keyword evidence="9" id="KW-1185">Reference proteome</keyword>
<evidence type="ECO:0000256" key="5">
    <source>
        <dbReference type="PROSITE-ProRule" id="PRU00277"/>
    </source>
</evidence>
<comment type="catalytic activity">
    <reaction evidence="1 5 6">
        <text>[protein]-peptidylproline (omega=180) = [protein]-peptidylproline (omega=0)</text>
        <dbReference type="Rhea" id="RHEA:16237"/>
        <dbReference type="Rhea" id="RHEA-COMP:10747"/>
        <dbReference type="Rhea" id="RHEA-COMP:10748"/>
        <dbReference type="ChEBI" id="CHEBI:83833"/>
        <dbReference type="ChEBI" id="CHEBI:83834"/>
        <dbReference type="EC" id="5.2.1.8"/>
    </reaction>
</comment>
<reference evidence="8 9" key="1">
    <citation type="submission" date="2015-07" db="EMBL/GenBank/DDBJ databases">
        <authorList>
            <person name="Kim K.M."/>
        </authorList>
    </citation>
    <scope>NUCLEOTIDE SEQUENCE [LARGE SCALE GENOMIC DNA]</scope>
    <source>
        <strain evidence="8 9">KCTC 12363</strain>
    </source>
</reference>
<dbReference type="PROSITE" id="PS51257">
    <property type="entry name" value="PROKAR_LIPOPROTEIN"/>
    <property type="match status" value="1"/>
</dbReference>
<evidence type="ECO:0000256" key="4">
    <source>
        <dbReference type="ARBA" id="ARBA00023235"/>
    </source>
</evidence>
<keyword evidence="3 5" id="KW-0697">Rotamase</keyword>
<dbReference type="InterPro" id="IPR001179">
    <property type="entry name" value="PPIase_FKBP_dom"/>
</dbReference>
<dbReference type="PANTHER" id="PTHR43811">
    <property type="entry name" value="FKBP-TYPE PEPTIDYL-PROLYL CIS-TRANS ISOMERASE FKPA"/>
    <property type="match status" value="1"/>
</dbReference>
<accession>A0A0H4PDY4</accession>
<evidence type="ECO:0000256" key="1">
    <source>
        <dbReference type="ARBA" id="ARBA00000971"/>
    </source>
</evidence>
<dbReference type="EC" id="5.2.1.8" evidence="6"/>
<dbReference type="Proteomes" id="UP000036520">
    <property type="component" value="Chromosome"/>
</dbReference>
<dbReference type="PANTHER" id="PTHR43811:SF23">
    <property type="entry name" value="FKBP-TYPE 22 KDA PEPTIDYL-PROLYL CIS-TRANS ISOMERASE"/>
    <property type="match status" value="1"/>
</dbReference>
<dbReference type="Gene3D" id="3.10.50.40">
    <property type="match status" value="1"/>
</dbReference>
<dbReference type="EMBL" id="CP012040">
    <property type="protein sequence ID" value="AKP51018.1"/>
    <property type="molecule type" value="Genomic_DNA"/>
</dbReference>
<dbReference type="AlphaFoldDB" id="A0A0H4PDY4"/>
<dbReference type="RefSeq" id="WP_048641407.1">
    <property type="nucleotide sequence ID" value="NZ_CAXBGM010000041.1"/>
</dbReference>
<evidence type="ECO:0000313" key="9">
    <source>
        <dbReference type="Proteomes" id="UP000036520"/>
    </source>
</evidence>
<dbReference type="InterPro" id="IPR046357">
    <property type="entry name" value="PPIase_dom_sf"/>
</dbReference>
<dbReference type="Pfam" id="PF00254">
    <property type="entry name" value="FKBP_C"/>
    <property type="match status" value="1"/>
</dbReference>